<feature type="region of interest" description="Disordered" evidence="1">
    <location>
        <begin position="304"/>
        <end position="341"/>
    </location>
</feature>
<comment type="caution">
    <text evidence="3">The sequence shown here is derived from an EMBL/GenBank/DDBJ whole genome shotgun (WGS) entry which is preliminary data.</text>
</comment>
<accession>V2XL56</accession>
<feature type="compositionally biased region" description="Polar residues" evidence="1">
    <location>
        <begin position="308"/>
        <end position="326"/>
    </location>
</feature>
<feature type="transmembrane region" description="Helical" evidence="2">
    <location>
        <begin position="136"/>
        <end position="161"/>
    </location>
</feature>
<keyword evidence="2" id="KW-0472">Membrane</keyword>
<reference evidence="3 4" key="1">
    <citation type="journal article" date="2014" name="BMC Genomics">
        <title>Genome and secretome analysis of the hemibiotrophic fungal pathogen, Moniliophthora roreri, which causes frosty pod rot disease of cacao: mechanisms of the biotrophic and necrotrophic phases.</title>
        <authorList>
            <person name="Meinhardt L.W."/>
            <person name="Costa G.G.L."/>
            <person name="Thomazella D.P.T."/>
            <person name="Teixeira P.J.P.L."/>
            <person name="Carazzolle M.F."/>
            <person name="Schuster S.C."/>
            <person name="Carlson J.E."/>
            <person name="Guiltinan M.J."/>
            <person name="Mieczkowski P."/>
            <person name="Farmer A."/>
            <person name="Ramaraj T."/>
            <person name="Crozier J."/>
            <person name="Davis R.E."/>
            <person name="Shao J."/>
            <person name="Melnick R.L."/>
            <person name="Pereira G.A.G."/>
            <person name="Bailey B.A."/>
        </authorList>
    </citation>
    <scope>NUCLEOTIDE SEQUENCE [LARGE SCALE GENOMIC DNA]</scope>
    <source>
        <strain evidence="3 4">MCA 2997</strain>
    </source>
</reference>
<evidence type="ECO:0000256" key="1">
    <source>
        <dbReference type="SAM" id="MobiDB-lite"/>
    </source>
</evidence>
<name>V2XL56_MONRO</name>
<dbReference type="EMBL" id="AWSO01000220">
    <property type="protein sequence ID" value="ESK93205.1"/>
    <property type="molecule type" value="Genomic_DNA"/>
</dbReference>
<protein>
    <submittedName>
        <fullName evidence="3">Uncharacterized protein</fullName>
    </submittedName>
</protein>
<dbReference type="AlphaFoldDB" id="V2XL56"/>
<proteinExistence type="predicted"/>
<feature type="transmembrane region" description="Helical" evidence="2">
    <location>
        <begin position="173"/>
        <end position="191"/>
    </location>
</feature>
<keyword evidence="2" id="KW-0812">Transmembrane</keyword>
<keyword evidence="2" id="KW-1133">Transmembrane helix</keyword>
<keyword evidence="4" id="KW-1185">Reference proteome</keyword>
<feature type="transmembrane region" description="Helical" evidence="2">
    <location>
        <begin position="247"/>
        <end position="268"/>
    </location>
</feature>
<organism evidence="3 4">
    <name type="scientific">Moniliophthora roreri (strain MCA 2997)</name>
    <name type="common">Cocoa frosty pod rot fungus</name>
    <name type="synonym">Crinipellis roreri</name>
    <dbReference type="NCBI Taxonomy" id="1381753"/>
    <lineage>
        <taxon>Eukaryota</taxon>
        <taxon>Fungi</taxon>
        <taxon>Dikarya</taxon>
        <taxon>Basidiomycota</taxon>
        <taxon>Agaricomycotina</taxon>
        <taxon>Agaricomycetes</taxon>
        <taxon>Agaricomycetidae</taxon>
        <taxon>Agaricales</taxon>
        <taxon>Marasmiineae</taxon>
        <taxon>Marasmiaceae</taxon>
        <taxon>Moniliophthora</taxon>
    </lineage>
</organism>
<evidence type="ECO:0000313" key="4">
    <source>
        <dbReference type="Proteomes" id="UP000017559"/>
    </source>
</evidence>
<evidence type="ECO:0000313" key="3">
    <source>
        <dbReference type="EMBL" id="ESK93205.1"/>
    </source>
</evidence>
<dbReference type="HOGENOM" id="CLU_044614_0_0_1"/>
<feature type="transmembrane region" description="Helical" evidence="2">
    <location>
        <begin position="30"/>
        <end position="47"/>
    </location>
</feature>
<feature type="transmembrane region" description="Helical" evidence="2">
    <location>
        <begin position="54"/>
        <end position="78"/>
    </location>
</feature>
<sequence>MSSTSYATQEDPTVLWFEQSTFVSTHLSSVGYGIHLTIFSIVTYHVLKIRPKLWIFWLFFNTSLFAFGTINLACSIRYNENAWVTQRGYPGGPFNYLIEQQNHPVLTLGNSASILASFWADGLMLQRVMVLYQWNWWVIIPPTLFYIACIILSVLTTVQLALPTQTSWTPLSLPVWIVLMILPMWLSALIVGRILWHKKEVESSMGKEEAKIYTGIAAIVVESALPFTIISIILLGLFGDEDVAQNLFVSLMVQIECIAPEMIILRVIRGRAWSTRTLQRGKKKDAEQPENKLEVLSHMEFATRSRNSELLTGQLSSTAGGQSTSMFEDDSTRNGSQVQKS</sequence>
<dbReference type="Proteomes" id="UP000017559">
    <property type="component" value="Unassembled WGS sequence"/>
</dbReference>
<dbReference type="OrthoDB" id="2796825at2759"/>
<evidence type="ECO:0000256" key="2">
    <source>
        <dbReference type="SAM" id="Phobius"/>
    </source>
</evidence>
<feature type="transmembrane region" description="Helical" evidence="2">
    <location>
        <begin position="212"/>
        <end position="235"/>
    </location>
</feature>
<gene>
    <name evidence="3" type="ORF">Moror_14618</name>
</gene>
<dbReference type="KEGG" id="mrr:Moror_14618"/>